<dbReference type="AlphaFoldDB" id="A0A9W8ASU6"/>
<dbReference type="OrthoDB" id="5618564at2759"/>
<evidence type="ECO:0000313" key="2">
    <source>
        <dbReference type="Proteomes" id="UP001150925"/>
    </source>
</evidence>
<accession>A0A9W8ASU6</accession>
<organism evidence="1 2">
    <name type="scientific">Dispira parvispora</name>
    <dbReference type="NCBI Taxonomy" id="1520584"/>
    <lineage>
        <taxon>Eukaryota</taxon>
        <taxon>Fungi</taxon>
        <taxon>Fungi incertae sedis</taxon>
        <taxon>Zoopagomycota</taxon>
        <taxon>Kickxellomycotina</taxon>
        <taxon>Dimargaritomycetes</taxon>
        <taxon>Dimargaritales</taxon>
        <taxon>Dimargaritaceae</taxon>
        <taxon>Dispira</taxon>
    </lineage>
</organism>
<gene>
    <name evidence="1" type="ORF">IWQ62_001260</name>
</gene>
<sequence length="183" mass="21202">MTILERVYRREKYILENFGVLGKHRKFFDKGKRSPAQKEAKQLRKYEQQPKLIRAKENFSQSAETESADRIRHANRVRKALHTALSADSLPIAVLAPIHWDIEHLLTGLNRSYGFHHQALLEEALRIHEDTLTALVNRRMQGSMKTRLVFRCGQELNHLLDDIEREVDQIKPDASPISTQKSG</sequence>
<reference evidence="1" key="1">
    <citation type="submission" date="2022-07" db="EMBL/GenBank/DDBJ databases">
        <title>Phylogenomic reconstructions and comparative analyses of Kickxellomycotina fungi.</title>
        <authorList>
            <person name="Reynolds N.K."/>
            <person name="Stajich J.E."/>
            <person name="Barry K."/>
            <person name="Grigoriev I.V."/>
            <person name="Crous P."/>
            <person name="Smith M.E."/>
        </authorList>
    </citation>
    <scope>NUCLEOTIDE SEQUENCE</scope>
    <source>
        <strain evidence="1">RSA 1196</strain>
    </source>
</reference>
<name>A0A9W8ASU6_9FUNG</name>
<proteinExistence type="predicted"/>
<comment type="caution">
    <text evidence="1">The sequence shown here is derived from an EMBL/GenBank/DDBJ whole genome shotgun (WGS) entry which is preliminary data.</text>
</comment>
<dbReference type="Proteomes" id="UP001150925">
    <property type="component" value="Unassembled WGS sequence"/>
</dbReference>
<protein>
    <submittedName>
        <fullName evidence="1">Uncharacterized protein</fullName>
    </submittedName>
</protein>
<evidence type="ECO:0000313" key="1">
    <source>
        <dbReference type="EMBL" id="KAJ1968407.1"/>
    </source>
</evidence>
<dbReference type="EMBL" id="JANBPY010000187">
    <property type="protein sequence ID" value="KAJ1968407.1"/>
    <property type="molecule type" value="Genomic_DNA"/>
</dbReference>
<keyword evidence="2" id="KW-1185">Reference proteome</keyword>